<dbReference type="InterPro" id="IPR036661">
    <property type="entry name" value="Luciferase-like_sf"/>
</dbReference>
<evidence type="ECO:0000313" key="3">
    <source>
        <dbReference type="Proteomes" id="UP000229498"/>
    </source>
</evidence>
<keyword evidence="3" id="KW-1185">Reference proteome</keyword>
<dbReference type="OrthoDB" id="5728724at2"/>
<dbReference type="InterPro" id="IPR019921">
    <property type="entry name" value="Lucif-like_OxRdtase_Rv2161c"/>
</dbReference>
<proteinExistence type="predicted"/>
<evidence type="ECO:0000313" key="2">
    <source>
        <dbReference type="EMBL" id="PJK28954.1"/>
    </source>
</evidence>
<dbReference type="InterPro" id="IPR011251">
    <property type="entry name" value="Luciferase-like_dom"/>
</dbReference>
<reference evidence="2 3" key="1">
    <citation type="submission" date="2017-11" db="EMBL/GenBank/DDBJ databases">
        <title>Draft genome sequence of Rhizobiales bacterium SY3-13.</title>
        <authorList>
            <person name="Sun C."/>
        </authorList>
    </citation>
    <scope>NUCLEOTIDE SEQUENCE [LARGE SCALE GENOMIC DNA]</scope>
    <source>
        <strain evidence="2 3">SY3-13</strain>
    </source>
</reference>
<dbReference type="AlphaFoldDB" id="A0A2M9FZV1"/>
<dbReference type="EMBL" id="PHIG01000037">
    <property type="protein sequence ID" value="PJK28954.1"/>
    <property type="molecule type" value="Genomic_DNA"/>
</dbReference>
<dbReference type="Pfam" id="PF00296">
    <property type="entry name" value="Bac_luciferase"/>
    <property type="match status" value="1"/>
</dbReference>
<dbReference type="GO" id="GO:0016705">
    <property type="term" value="F:oxidoreductase activity, acting on paired donors, with incorporation or reduction of molecular oxygen"/>
    <property type="evidence" value="ECO:0007669"/>
    <property type="project" value="InterPro"/>
</dbReference>
<dbReference type="PANTHER" id="PTHR43244:SF2">
    <property type="entry name" value="CONSERVED HYPOTHETICAL ALANINE AND PROLINE-RICH PROTEIN"/>
    <property type="match status" value="1"/>
</dbReference>
<evidence type="ECO:0000259" key="1">
    <source>
        <dbReference type="Pfam" id="PF00296"/>
    </source>
</evidence>
<dbReference type="Gene3D" id="3.20.20.30">
    <property type="entry name" value="Luciferase-like domain"/>
    <property type="match status" value="1"/>
</dbReference>
<accession>A0A2M9FZV1</accession>
<comment type="caution">
    <text evidence="2">The sequence shown here is derived from an EMBL/GenBank/DDBJ whole genome shotgun (WGS) entry which is preliminary data.</text>
</comment>
<dbReference type="SUPFAM" id="SSF51679">
    <property type="entry name" value="Bacterial luciferase-like"/>
    <property type="match status" value="1"/>
</dbReference>
<dbReference type="RefSeq" id="WP_109794157.1">
    <property type="nucleotide sequence ID" value="NZ_PHIG01000037.1"/>
</dbReference>
<name>A0A2M9FZV1_9PROT</name>
<sequence>MKFGLRFCNTGAFVEPGPAIELAEAAEEAGFESLWAIEHTVVPRGYAPNAPQVEGGKMAGGVEDVDMPDPIVWLSFVAARTSRINVATGILILPQHKPLHVAKQAATLHRLAGGRFMLGVGVGWMPEEFEALGASFEHRGRFADEAIQALRRLWADSPAEFHGAHVDFPPLYCEPRPAGGHIPIIVGGHTKAAARRAGRLGDGYFPARGAPADLFRIARQAAEEAGRDPAGIESTASLPDDSAELSDYRKMGVDRVTVPVSAVTGMRTAVASPEEVLSWKGFLEDWAA</sequence>
<dbReference type="InterPro" id="IPR050564">
    <property type="entry name" value="F420-G6PD/mer"/>
</dbReference>
<dbReference type="Proteomes" id="UP000229498">
    <property type="component" value="Unassembled WGS sequence"/>
</dbReference>
<dbReference type="NCBIfam" id="TIGR03619">
    <property type="entry name" value="F420_Rv2161c"/>
    <property type="match status" value="1"/>
</dbReference>
<organism evidence="2 3">
    <name type="scientific">Minwuia thermotolerans</name>
    <dbReference type="NCBI Taxonomy" id="2056226"/>
    <lineage>
        <taxon>Bacteria</taxon>
        <taxon>Pseudomonadati</taxon>
        <taxon>Pseudomonadota</taxon>
        <taxon>Alphaproteobacteria</taxon>
        <taxon>Minwuiales</taxon>
        <taxon>Minwuiaceae</taxon>
        <taxon>Minwuia</taxon>
    </lineage>
</organism>
<gene>
    <name evidence="2" type="ORF">CVT23_13595</name>
</gene>
<feature type="domain" description="Luciferase-like" evidence="1">
    <location>
        <begin position="16"/>
        <end position="238"/>
    </location>
</feature>
<dbReference type="PANTHER" id="PTHR43244">
    <property type="match status" value="1"/>
</dbReference>
<protein>
    <submittedName>
        <fullName evidence="2">LLM class F420-dependent oxidoreductase</fullName>
    </submittedName>
</protein>